<dbReference type="InterPro" id="IPR000719">
    <property type="entry name" value="Prot_kinase_dom"/>
</dbReference>
<evidence type="ECO:0000313" key="10">
    <source>
        <dbReference type="Proteomes" id="UP001278571"/>
    </source>
</evidence>
<dbReference type="InterPro" id="IPR008271">
    <property type="entry name" value="Ser/Thr_kinase_AS"/>
</dbReference>
<accession>A0ABU4KFU0</accession>
<comment type="caution">
    <text evidence="9">The sequence shown here is derived from an EMBL/GenBank/DDBJ whole genome shotgun (WGS) entry which is preliminary data.</text>
</comment>
<keyword evidence="3 9" id="KW-0808">Transferase</keyword>
<dbReference type="PANTHER" id="PTHR43289:SF6">
    <property type="entry name" value="SERINE_THREONINE-PROTEIN KINASE NEKL-3"/>
    <property type="match status" value="1"/>
</dbReference>
<evidence type="ECO:0000256" key="5">
    <source>
        <dbReference type="ARBA" id="ARBA00022777"/>
    </source>
</evidence>
<dbReference type="PROSITE" id="PS50011">
    <property type="entry name" value="PROTEIN_KINASE_DOM"/>
    <property type="match status" value="1"/>
</dbReference>
<dbReference type="RefSeq" id="WP_319012827.1">
    <property type="nucleotide sequence ID" value="NZ_JAWJZF010000503.1"/>
</dbReference>
<evidence type="ECO:0000256" key="4">
    <source>
        <dbReference type="ARBA" id="ARBA00022741"/>
    </source>
</evidence>
<dbReference type="InterPro" id="IPR011009">
    <property type="entry name" value="Kinase-like_dom_sf"/>
</dbReference>
<keyword evidence="4" id="KW-0547">Nucleotide-binding</keyword>
<keyword evidence="10" id="KW-1185">Reference proteome</keyword>
<evidence type="ECO:0000256" key="3">
    <source>
        <dbReference type="ARBA" id="ARBA00022679"/>
    </source>
</evidence>
<evidence type="ECO:0000256" key="7">
    <source>
        <dbReference type="SAM" id="MobiDB-lite"/>
    </source>
</evidence>
<organism evidence="9 10">
    <name type="scientific">Streptomyces roseolus</name>
    <dbReference type="NCBI Taxonomy" id="67358"/>
    <lineage>
        <taxon>Bacteria</taxon>
        <taxon>Bacillati</taxon>
        <taxon>Actinomycetota</taxon>
        <taxon>Actinomycetes</taxon>
        <taxon>Kitasatosporales</taxon>
        <taxon>Streptomycetaceae</taxon>
        <taxon>Streptomyces</taxon>
    </lineage>
</organism>
<dbReference type="CDD" id="cd14014">
    <property type="entry name" value="STKc_PknB_like"/>
    <property type="match status" value="1"/>
</dbReference>
<name>A0ABU4KFU0_9ACTN</name>
<dbReference type="Gene3D" id="3.30.200.20">
    <property type="entry name" value="Phosphorylase Kinase, domain 1"/>
    <property type="match status" value="1"/>
</dbReference>
<sequence>MEAGGMLADRYRLVAPIARGAQGTVWRAVDTRAAGGSAESGGTGNAGVPGASRASGAEEVAVKVSGDADVESLLRLVCEQSVRIGHPHVLTPLDWFVRADEAWLVLPLVRGGTLAGLLADYGELPGPVGLLIAEQLLDALTAVHASGLVHRDVKPSNVLLAATGEGRPHAYLGDFGVARVLPHLQLTSPGFVTGTPDYLAPEVRAGGPSAPAQDVYAAGLVLRDLGAPTALVTAMTDPRPEARPTAAAARDALARARRARGPERWPVIWADEPFTVPDQFPDLAAPAPPGDAPGTTTTGSPGLRRRVRPVSTAAVAAGLALAAALTLSLTTADGDTGTPTPPPTPLPSDAVRGLPDPDGPTPFTPCTADEALSVGFSPEGYALLCAHLPGTRAYEWRPAP</sequence>
<keyword evidence="5 9" id="KW-0418">Kinase</keyword>
<feature type="domain" description="Protein kinase" evidence="8">
    <location>
        <begin position="11"/>
        <end position="275"/>
    </location>
</feature>
<evidence type="ECO:0000256" key="6">
    <source>
        <dbReference type="ARBA" id="ARBA00022840"/>
    </source>
</evidence>
<evidence type="ECO:0000259" key="8">
    <source>
        <dbReference type="PROSITE" id="PS50011"/>
    </source>
</evidence>
<dbReference type="Pfam" id="PF00069">
    <property type="entry name" value="Pkinase"/>
    <property type="match status" value="1"/>
</dbReference>
<dbReference type="EMBL" id="JAWJZF010000503">
    <property type="protein sequence ID" value="MDX2296662.1"/>
    <property type="molecule type" value="Genomic_DNA"/>
</dbReference>
<dbReference type="Proteomes" id="UP001278571">
    <property type="component" value="Unassembled WGS sequence"/>
</dbReference>
<reference evidence="9 10" key="1">
    <citation type="submission" date="2023-10" db="EMBL/GenBank/DDBJ databases">
        <authorList>
            <person name="Wang X.X."/>
        </authorList>
    </citation>
    <scope>NUCLEOTIDE SEQUENCE [LARGE SCALE GENOMIC DNA]</scope>
    <source>
        <strain evidence="9 10">NBRC 12816</strain>
    </source>
</reference>
<feature type="region of interest" description="Disordered" evidence="7">
    <location>
        <begin position="332"/>
        <end position="360"/>
    </location>
</feature>
<proteinExistence type="predicted"/>
<dbReference type="PROSITE" id="PS00108">
    <property type="entry name" value="PROTEIN_KINASE_ST"/>
    <property type="match status" value="1"/>
</dbReference>
<dbReference type="SUPFAM" id="SSF56112">
    <property type="entry name" value="Protein kinase-like (PK-like)"/>
    <property type="match status" value="1"/>
</dbReference>
<gene>
    <name evidence="9" type="ORF">R2363_31385</name>
</gene>
<evidence type="ECO:0000313" key="9">
    <source>
        <dbReference type="EMBL" id="MDX2296662.1"/>
    </source>
</evidence>
<protein>
    <recommendedName>
        <fullName evidence="1">non-specific serine/threonine protein kinase</fullName>
        <ecNumber evidence="1">2.7.11.1</ecNumber>
    </recommendedName>
</protein>
<dbReference type="EC" id="2.7.11.1" evidence="1"/>
<feature type="region of interest" description="Disordered" evidence="7">
    <location>
        <begin position="282"/>
        <end position="304"/>
    </location>
</feature>
<evidence type="ECO:0000256" key="1">
    <source>
        <dbReference type="ARBA" id="ARBA00012513"/>
    </source>
</evidence>
<dbReference type="GO" id="GO:0004674">
    <property type="term" value="F:protein serine/threonine kinase activity"/>
    <property type="evidence" value="ECO:0007669"/>
    <property type="project" value="UniProtKB-EC"/>
</dbReference>
<dbReference type="Gene3D" id="1.10.510.10">
    <property type="entry name" value="Transferase(Phosphotransferase) domain 1"/>
    <property type="match status" value="1"/>
</dbReference>
<keyword evidence="6" id="KW-0067">ATP-binding</keyword>
<keyword evidence="2" id="KW-0723">Serine/threonine-protein kinase</keyword>
<dbReference type="SMART" id="SM00220">
    <property type="entry name" value="S_TKc"/>
    <property type="match status" value="1"/>
</dbReference>
<evidence type="ECO:0000256" key="2">
    <source>
        <dbReference type="ARBA" id="ARBA00022527"/>
    </source>
</evidence>
<feature type="compositionally biased region" description="Low complexity" evidence="7">
    <location>
        <begin position="292"/>
        <end position="302"/>
    </location>
</feature>
<dbReference type="PANTHER" id="PTHR43289">
    <property type="entry name" value="MITOGEN-ACTIVATED PROTEIN KINASE KINASE KINASE 20-RELATED"/>
    <property type="match status" value="1"/>
</dbReference>